<sequence>MTQLNPRGTNPLAGPEANPACKVLAPEAWSTYAVDPNLRNPPSPGSPGRVPPGSDLDLNIGWDRFEKLMLAVSRRMLGLRGIKFRRYGVQGQEQFGIDLAGREPDGRYSVVQCKDYKTFTAGQLRKAVEKFTGGSRPFGAYRLIVATSASTEATQFADELAALQREHPDLDLELWGSEQINECLRNCGDIVAQFWTRETAVDFCTGAPLPGVPAPPPDRQAQAERVLVGPLNTDDVMPILREADSKLADEPTVSASLYGDLAGRLHDAGYGGHANVLRRKQLDALKEAGHFDDAADLAAELAVAALHRRDRDEPRALARLLGELASSALAASTERAAGTKEHATVIGIAVRDISHPVTMPQLLTTLKSETAGEPGYRPTLVLLLAEVRLATEPHRLDELDDLVGAALTQLNERPVAAETADIAIRLRLLRAEYDSTERQELLRAARRHELKGRHAALVSAREARRCALEGRAEEALESWRDAVQDGIHAGLAEEAADWLYAIRAVNVQYGPWTSEIDDEHRLAQALRATGTSRLLDRVRDPRAQSMAARVRNKPVEAVLSARRWLTDSIVTGSWADETEALTFLADLYRDNSEPALAATYYQRAGNPKKLKQLAETVGDLLLPLVPFENEPWWVLRARAHLAVAQADLVEDASVEGLLDEFLDLAVRGRAGELTDSPTHALTLQATKSACALVSRSTSAQAVALLDLLSADVPRGPNQYRHTDDEHAIACVDIALAHPGLAMQALTRLFDLADGRADKALKLLAGEDVLRLLGARAPGAEQPGAGGEQGSLSDHDRDVLRGRADRLAEAGLYLADVIQAQLSPGQPAVQQRAQAARERLLQRPEPDPAHTEFGDAIVIDAFMASCLPAEEQQGCLDKLLAVAADRRETASNRQDALIGARNLVIDQAPPVKHTTFLASQPFVLGEQDGSRLDELTGEAHPLSSFRINLGSASLRDQGLGLAAASATTREEQEWVRDQAIGLLRSDEQAVVHGAAVTLNRLPRDVTSDVDANLLATHASVGVRQLSAVLCMEHPQRFRDTAMRLAEDRDARVRRTLAEAAARAALDAPEAVSDLLDRLRQDPRHTVRAAVR</sequence>
<evidence type="ECO:0000313" key="3">
    <source>
        <dbReference type="Proteomes" id="UP001596263"/>
    </source>
</evidence>
<dbReference type="EMBL" id="JBHSKM010000028">
    <property type="protein sequence ID" value="MFC5218834.1"/>
    <property type="molecule type" value="Genomic_DNA"/>
</dbReference>
<dbReference type="SUPFAM" id="SSF48371">
    <property type="entry name" value="ARM repeat"/>
    <property type="match status" value="1"/>
</dbReference>
<feature type="region of interest" description="Disordered" evidence="1">
    <location>
        <begin position="34"/>
        <end position="54"/>
    </location>
</feature>
<gene>
    <name evidence="2" type="ORF">ACFPQ9_33805</name>
</gene>
<name>A0ABW0CT61_STRCD</name>
<organism evidence="2 3">
    <name type="scientific">Streptomyces coerulescens</name>
    <dbReference type="NCBI Taxonomy" id="29304"/>
    <lineage>
        <taxon>Bacteria</taxon>
        <taxon>Bacillati</taxon>
        <taxon>Actinomycetota</taxon>
        <taxon>Actinomycetes</taxon>
        <taxon>Kitasatosporales</taxon>
        <taxon>Streptomycetaceae</taxon>
        <taxon>Streptomyces</taxon>
    </lineage>
</organism>
<dbReference type="InterPro" id="IPR016024">
    <property type="entry name" value="ARM-type_fold"/>
</dbReference>
<evidence type="ECO:0008006" key="4">
    <source>
        <dbReference type="Google" id="ProtNLM"/>
    </source>
</evidence>
<dbReference type="Proteomes" id="UP001596263">
    <property type="component" value="Unassembled WGS sequence"/>
</dbReference>
<dbReference type="RefSeq" id="WP_380862023.1">
    <property type="nucleotide sequence ID" value="NZ_JBHSKM010000028.1"/>
</dbReference>
<protein>
    <recommendedName>
        <fullName evidence="4">Restriction endonuclease type IV Mrr domain-containing protein</fullName>
    </recommendedName>
</protein>
<comment type="caution">
    <text evidence="2">The sequence shown here is derived from an EMBL/GenBank/DDBJ whole genome shotgun (WGS) entry which is preliminary data.</text>
</comment>
<keyword evidence="3" id="KW-1185">Reference proteome</keyword>
<evidence type="ECO:0000256" key="1">
    <source>
        <dbReference type="SAM" id="MobiDB-lite"/>
    </source>
</evidence>
<accession>A0ABW0CT61</accession>
<proteinExistence type="predicted"/>
<evidence type="ECO:0000313" key="2">
    <source>
        <dbReference type="EMBL" id="MFC5218834.1"/>
    </source>
</evidence>
<reference evidence="3" key="1">
    <citation type="journal article" date="2019" name="Int. J. Syst. Evol. Microbiol.">
        <title>The Global Catalogue of Microorganisms (GCM) 10K type strain sequencing project: providing services to taxonomists for standard genome sequencing and annotation.</title>
        <authorList>
            <consortium name="The Broad Institute Genomics Platform"/>
            <consortium name="The Broad Institute Genome Sequencing Center for Infectious Disease"/>
            <person name="Wu L."/>
            <person name="Ma J."/>
        </authorList>
    </citation>
    <scope>NUCLEOTIDE SEQUENCE [LARGE SCALE GENOMIC DNA]</scope>
    <source>
        <strain evidence="3">KCTC 42586</strain>
    </source>
</reference>